<organism evidence="1 2">
    <name type="scientific">Aspergillus melleus</name>
    <dbReference type="NCBI Taxonomy" id="138277"/>
    <lineage>
        <taxon>Eukaryota</taxon>
        <taxon>Fungi</taxon>
        <taxon>Dikarya</taxon>
        <taxon>Ascomycota</taxon>
        <taxon>Pezizomycotina</taxon>
        <taxon>Eurotiomycetes</taxon>
        <taxon>Eurotiomycetidae</taxon>
        <taxon>Eurotiales</taxon>
        <taxon>Aspergillaceae</taxon>
        <taxon>Aspergillus</taxon>
        <taxon>Aspergillus subgen. Circumdati</taxon>
    </lineage>
</organism>
<proteinExistence type="predicted"/>
<comment type="caution">
    <text evidence="1">The sequence shown here is derived from an EMBL/GenBank/DDBJ whole genome shotgun (WGS) entry which is preliminary data.</text>
</comment>
<dbReference type="Proteomes" id="UP001177260">
    <property type="component" value="Unassembled WGS sequence"/>
</dbReference>
<evidence type="ECO:0000313" key="2">
    <source>
        <dbReference type="Proteomes" id="UP001177260"/>
    </source>
</evidence>
<sequence length="724" mass="79951">MHTNLAAGGKLKTPYVTPVDLPDIYQQPNATNDQSQSQPPGYASGYAPVFPPVAPIPGMFLQPPMPVEYKNQQYAHRAEYLSQPYYQAVLPESHMYGVDTPIWYPNANPVMNAQGPVTPLPAVIQPYNPATAVPGYIAGYHHQTAMAPSTLGQYPQYPALFDTRHVNSASQLNPDTPKAAQPVTLSQSSVLTGPSIAEMPSRKSFEEARKRHDLLSGQLSRLDRYTALHSWEIDPESKQLFVQQRMSLVKELDTLRLYREQLDAIYGSNMGVSGGKREAVPSVYQTRSKSSRLDKLASSRAHGPLPLSSSGSLSAGPGWTTPGPLIVPPIHQAHESLEQPFLNQGMKTVNNLADTVGPRSMPSGCESLTESNLLYNEQIRQADFAPVKRALRAQTTKAAFPDGPGRGAVQPDGTSRLQKLYNKIEAASTRREPVSRLLRELSVVTAGLINDGSKKDDGATPRIFGRRAPLTPLTIDRTSAGFSAKNVPDYVPEKSPGMQHIRRFWESEPSPEIPSKKLRDVSPSPETDDESHSRGPSSHVSTTDSWTTVHKNEQVYLTMKILDISGTYTNDCSQRYFGRDSLSNEHPGRRLDSIWKSRPGDRLHNFETRLTGNTNVSSGASWSKKTGAKMKSISVIQRPSAPRDARTKGFVAPFDGAGDVPDLDCPLSGNSVGQEREQAQEPWYQKKERTKANYAVVRDFLKRVETEEANMVYDYRMTGPGSWW</sequence>
<evidence type="ECO:0000313" key="1">
    <source>
        <dbReference type="EMBL" id="KAK1146036.1"/>
    </source>
</evidence>
<keyword evidence="2" id="KW-1185">Reference proteome</keyword>
<name>A0ACC3B6E5_9EURO</name>
<accession>A0ACC3B6E5</accession>
<gene>
    <name evidence="1" type="ORF">N8T08_003684</name>
</gene>
<protein>
    <submittedName>
        <fullName evidence="1">Uncharacterized protein</fullName>
    </submittedName>
</protein>
<dbReference type="EMBL" id="JAOPJF010000020">
    <property type="protein sequence ID" value="KAK1146036.1"/>
    <property type="molecule type" value="Genomic_DNA"/>
</dbReference>
<reference evidence="1 2" key="1">
    <citation type="journal article" date="2023" name="ACS Omega">
        <title>Identification of the Neoaspergillic Acid Biosynthesis Gene Cluster by Establishing an In Vitro CRISPR-Ribonucleoprotein Genetic System in Aspergillus melleus.</title>
        <authorList>
            <person name="Yuan B."/>
            <person name="Grau M.F."/>
            <person name="Murata R.M."/>
            <person name="Torok T."/>
            <person name="Venkateswaran K."/>
            <person name="Stajich J.E."/>
            <person name="Wang C.C.C."/>
        </authorList>
    </citation>
    <scope>NUCLEOTIDE SEQUENCE [LARGE SCALE GENOMIC DNA]</scope>
    <source>
        <strain evidence="1 2">IMV 1140</strain>
    </source>
</reference>